<dbReference type="EMBL" id="JACHND010000001">
    <property type="protein sequence ID" value="MBB4701195.1"/>
    <property type="molecule type" value="Genomic_DNA"/>
</dbReference>
<dbReference type="CDD" id="cd15831">
    <property type="entry name" value="BTAD"/>
    <property type="match status" value="1"/>
</dbReference>
<dbReference type="RefSeq" id="WP_184880125.1">
    <property type="nucleotide sequence ID" value="NZ_BOOV01000027.1"/>
</dbReference>
<dbReference type="SMART" id="SM01043">
    <property type="entry name" value="BTAD"/>
    <property type="match status" value="1"/>
</dbReference>
<dbReference type="Gene3D" id="1.25.40.10">
    <property type="entry name" value="Tetratricopeptide repeat domain"/>
    <property type="match status" value="2"/>
</dbReference>
<dbReference type="PANTHER" id="PTHR47691">
    <property type="entry name" value="REGULATOR-RELATED"/>
    <property type="match status" value="1"/>
</dbReference>
<dbReference type="GO" id="GO:0000160">
    <property type="term" value="P:phosphorelay signal transduction system"/>
    <property type="evidence" value="ECO:0007669"/>
    <property type="project" value="InterPro"/>
</dbReference>
<comment type="similarity">
    <text evidence="1">Belongs to the AfsR/DnrI/RedD regulatory family.</text>
</comment>
<evidence type="ECO:0000256" key="1">
    <source>
        <dbReference type="ARBA" id="ARBA00005820"/>
    </source>
</evidence>
<dbReference type="PANTHER" id="PTHR47691:SF3">
    <property type="entry name" value="HTH-TYPE TRANSCRIPTIONAL REGULATOR RV0890C-RELATED"/>
    <property type="match status" value="1"/>
</dbReference>
<dbReference type="InterPro" id="IPR016032">
    <property type="entry name" value="Sig_transdc_resp-reg_C-effctor"/>
</dbReference>
<keyword evidence="2 3" id="KW-0238">DNA-binding</keyword>
<dbReference type="PRINTS" id="PR00364">
    <property type="entry name" value="DISEASERSIST"/>
</dbReference>
<dbReference type="InterPro" id="IPR005158">
    <property type="entry name" value="BTAD"/>
</dbReference>
<proteinExistence type="inferred from homology"/>
<dbReference type="InterPro" id="IPR036388">
    <property type="entry name" value="WH-like_DNA-bd_sf"/>
</dbReference>
<dbReference type="AlphaFoldDB" id="A0A7W7D8B8"/>
<dbReference type="Gene3D" id="1.10.10.10">
    <property type="entry name" value="Winged helix-like DNA-binding domain superfamily/Winged helix DNA-binding domain"/>
    <property type="match status" value="1"/>
</dbReference>
<dbReference type="SUPFAM" id="SSF52540">
    <property type="entry name" value="P-loop containing nucleoside triphosphate hydrolases"/>
    <property type="match status" value="1"/>
</dbReference>
<dbReference type="InterPro" id="IPR001867">
    <property type="entry name" value="OmpR/PhoB-type_DNA-bd"/>
</dbReference>
<dbReference type="SMART" id="SM00028">
    <property type="entry name" value="TPR"/>
    <property type="match status" value="4"/>
</dbReference>
<dbReference type="SUPFAM" id="SSF46894">
    <property type="entry name" value="C-terminal effector domain of the bipartite response regulators"/>
    <property type="match status" value="1"/>
</dbReference>
<dbReference type="Pfam" id="PF03704">
    <property type="entry name" value="BTAD"/>
    <property type="match status" value="1"/>
</dbReference>
<dbReference type="Pfam" id="PF13424">
    <property type="entry name" value="TPR_12"/>
    <property type="match status" value="1"/>
</dbReference>
<dbReference type="InterPro" id="IPR011990">
    <property type="entry name" value="TPR-like_helical_dom_sf"/>
</dbReference>
<dbReference type="Pfam" id="PF00486">
    <property type="entry name" value="Trans_reg_C"/>
    <property type="match status" value="1"/>
</dbReference>
<dbReference type="GO" id="GO:0003677">
    <property type="term" value="F:DNA binding"/>
    <property type="evidence" value="ECO:0007669"/>
    <property type="project" value="UniProtKB-UniRule"/>
</dbReference>
<dbReference type="InterPro" id="IPR027417">
    <property type="entry name" value="P-loop_NTPase"/>
</dbReference>
<dbReference type="Proteomes" id="UP000542210">
    <property type="component" value="Unassembled WGS sequence"/>
</dbReference>
<evidence type="ECO:0000313" key="6">
    <source>
        <dbReference type="Proteomes" id="UP000542210"/>
    </source>
</evidence>
<dbReference type="InterPro" id="IPR019734">
    <property type="entry name" value="TPR_rpt"/>
</dbReference>
<dbReference type="GO" id="GO:0006355">
    <property type="term" value="P:regulation of DNA-templated transcription"/>
    <property type="evidence" value="ECO:0007669"/>
    <property type="project" value="InterPro"/>
</dbReference>
<dbReference type="Pfam" id="PF25872">
    <property type="entry name" value="HTH_77"/>
    <property type="match status" value="1"/>
</dbReference>
<reference evidence="5 6" key="1">
    <citation type="submission" date="2020-08" db="EMBL/GenBank/DDBJ databases">
        <title>Sequencing the genomes of 1000 actinobacteria strains.</title>
        <authorList>
            <person name="Klenk H.-P."/>
        </authorList>
    </citation>
    <scope>NUCLEOTIDE SEQUENCE [LARGE SCALE GENOMIC DNA]</scope>
    <source>
        <strain evidence="5 6">DSM 45784</strain>
    </source>
</reference>
<organism evidence="5 6">
    <name type="scientific">Sphaerisporangium siamense</name>
    <dbReference type="NCBI Taxonomy" id="795645"/>
    <lineage>
        <taxon>Bacteria</taxon>
        <taxon>Bacillati</taxon>
        <taxon>Actinomycetota</taxon>
        <taxon>Actinomycetes</taxon>
        <taxon>Streptosporangiales</taxon>
        <taxon>Streptosporangiaceae</taxon>
        <taxon>Sphaerisporangium</taxon>
    </lineage>
</organism>
<keyword evidence="6" id="KW-1185">Reference proteome</keyword>
<dbReference type="SMART" id="SM00862">
    <property type="entry name" value="Trans_reg_C"/>
    <property type="match status" value="1"/>
</dbReference>
<evidence type="ECO:0000256" key="2">
    <source>
        <dbReference type="ARBA" id="ARBA00023125"/>
    </source>
</evidence>
<protein>
    <submittedName>
        <fullName evidence="5">Putative ATPase</fullName>
    </submittedName>
</protein>
<comment type="caution">
    <text evidence="5">The sequence shown here is derived from an EMBL/GenBank/DDBJ whole genome shotgun (WGS) entry which is preliminary data.</text>
</comment>
<evidence type="ECO:0000259" key="4">
    <source>
        <dbReference type="PROSITE" id="PS51755"/>
    </source>
</evidence>
<name>A0A7W7D8B8_9ACTN</name>
<feature type="domain" description="OmpR/PhoB-type" evidence="4">
    <location>
        <begin position="1"/>
        <end position="90"/>
    </location>
</feature>
<sequence length="1025" mass="108539">MWFGILGPLEVRANDGAAVPVAGPRPRGLLVMLSLEAGRVVTTERLIDGQYGDAPPPGAGNAIQAQVSRLRRALPAGLVEFHGAGYRLAAEPGDVDAHRFARLAGEGRHLLSAARHADAARALREALALWRGPALADLPHGHARAAGLDELRLTAAEDLIEAELALPHGGSVAEIRRLVAEHPLRERPRGQLMRALHAAGRRAEALEAFDEARRLLADELGVDPSPELAAVHLDVLRAERPATPRRPGVAAQLTSFVGRDRELERLAALRGSRLVTIVGPGGTGKTRLAVEAAGRDARESCFVDLAPLGSGDDPVQAALGALGLRESGLQPRPGAEPAERLAAALGDRETVLVFDNCEHVVGAAAALARRLLAECPRLRVVATSREPLGLTGETLVPLAPLPTPPPGTSASGALAYPAVRLFADRAAAVRPGFAVSDGNVAAVTEVCAALDGLPLAIELAAARLRSFTVEEVATRLAEHGRFRLLSRGDRTAAARHRTLRAVVEWSWDLLDAHERALAARLAVFAGGASLEAVEAVCGGDDPVETLAGLVDKSLVEADGGRYRMLDTILLFCAEKLAESGDEDALRARHARHFLELAQRADPHLRRAEQLEWLARLSSDHGNLMAALRWSVREDRETALRLVAALGAYWWLSGRHGQAGAAAADLLGTLTGPPDGLEEEYVACVTHAVPRASPAHWNRAVEVMRALDRPLRHPFLAALWGMVAGPSDTMDPGDAERVFGQDAWTWALALLSQGLLAVIDGRPAEGEQVLSDVLTRFRALGERWGTAQALDWLAMVAGRRGEWPRARALWTEALGLFDRLGALEESVDVLTRRAGCLLSEGDPAAAAADLAVAEDLARRAGQVGTPAVVLLRQGELARHQGDLPEARRRLDAALRAAEGGSFGTEALRARVLATLARVAREEGRLDEARPRYREALECGRTSVLASDLADAADAEAEAALLDGDGARAAQLLGAAVALRGTTVAGDRDVAHAVAAARALLGPGAFTATYTEAVAFPHPRARALLAP</sequence>
<feature type="DNA-binding region" description="OmpR/PhoB-type" evidence="3">
    <location>
        <begin position="1"/>
        <end position="90"/>
    </location>
</feature>
<evidence type="ECO:0000256" key="3">
    <source>
        <dbReference type="PROSITE-ProRule" id="PRU01091"/>
    </source>
</evidence>
<evidence type="ECO:0000313" key="5">
    <source>
        <dbReference type="EMBL" id="MBB4701195.1"/>
    </source>
</evidence>
<dbReference type="PROSITE" id="PS51755">
    <property type="entry name" value="OMPR_PHOB"/>
    <property type="match status" value="1"/>
</dbReference>
<accession>A0A7W7D8B8</accession>
<dbReference type="SUPFAM" id="SSF48452">
    <property type="entry name" value="TPR-like"/>
    <property type="match status" value="3"/>
</dbReference>
<gene>
    <name evidence="5" type="ORF">BJ982_002739</name>
</gene>
<dbReference type="InterPro" id="IPR058852">
    <property type="entry name" value="HTH_77"/>
</dbReference>